<keyword evidence="3" id="KW-1185">Reference proteome</keyword>
<dbReference type="Gene3D" id="1.10.10.10">
    <property type="entry name" value="Winged helix-like DNA-binding domain superfamily/Winged helix DNA-binding domain"/>
    <property type="match status" value="1"/>
</dbReference>
<dbReference type="InterPro" id="IPR036390">
    <property type="entry name" value="WH_DNA-bd_sf"/>
</dbReference>
<reference evidence="2" key="1">
    <citation type="submission" date="2021-04" db="EMBL/GenBank/DDBJ databases">
        <authorList>
            <person name="Hartkoorn R.C."/>
            <person name="Beaudoing E."/>
            <person name="Hot D."/>
        </authorList>
    </citation>
    <scope>NUCLEOTIDE SEQUENCE</scope>
    <source>
        <strain evidence="2">NRRL B-16292</strain>
    </source>
</reference>
<dbReference type="RefSeq" id="WP_259863922.1">
    <property type="nucleotide sequence ID" value="NZ_BAAAST010000095.1"/>
</dbReference>
<dbReference type="PANTHER" id="PTHR18964:SF149">
    <property type="entry name" value="BIFUNCTIONAL UDP-N-ACETYLGLUCOSAMINE 2-EPIMERASE_N-ACETYLMANNOSAMINE KINASE"/>
    <property type="match status" value="1"/>
</dbReference>
<dbReference type="InterPro" id="IPR000600">
    <property type="entry name" value="ROK"/>
</dbReference>
<dbReference type="InterPro" id="IPR036388">
    <property type="entry name" value="WH-like_DNA-bd_sf"/>
</dbReference>
<reference evidence="2" key="2">
    <citation type="submission" date="2022-09" db="EMBL/GenBank/DDBJ databases">
        <title>Biosynthetic gene clusters of Dactylosporangioum fulvum.</title>
        <authorList>
            <person name="Caradec T."/>
        </authorList>
    </citation>
    <scope>NUCLEOTIDE SEQUENCE</scope>
    <source>
        <strain evidence="2">NRRL B-16292</strain>
    </source>
</reference>
<dbReference type="EMBL" id="CP073720">
    <property type="protein sequence ID" value="UWP85722.1"/>
    <property type="molecule type" value="Genomic_DNA"/>
</dbReference>
<dbReference type="InterPro" id="IPR043129">
    <property type="entry name" value="ATPase_NBD"/>
</dbReference>
<name>A0ABY5W845_9ACTN</name>
<proteinExistence type="inferred from homology"/>
<comment type="similarity">
    <text evidence="1">Belongs to the ROK (NagC/XylR) family.</text>
</comment>
<dbReference type="Proteomes" id="UP001059617">
    <property type="component" value="Chromosome"/>
</dbReference>
<protein>
    <submittedName>
        <fullName evidence="2">ROK family transcriptional regulator</fullName>
    </submittedName>
</protein>
<dbReference type="SUPFAM" id="SSF46785">
    <property type="entry name" value="Winged helix' DNA-binding domain"/>
    <property type="match status" value="1"/>
</dbReference>
<accession>A0ABY5W845</accession>
<dbReference type="Gene3D" id="3.30.420.40">
    <property type="match status" value="2"/>
</dbReference>
<dbReference type="PANTHER" id="PTHR18964">
    <property type="entry name" value="ROK (REPRESSOR, ORF, KINASE) FAMILY"/>
    <property type="match status" value="1"/>
</dbReference>
<organism evidence="2 3">
    <name type="scientific">Dactylosporangium fulvum</name>
    <dbReference type="NCBI Taxonomy" id="53359"/>
    <lineage>
        <taxon>Bacteria</taxon>
        <taxon>Bacillati</taxon>
        <taxon>Actinomycetota</taxon>
        <taxon>Actinomycetes</taxon>
        <taxon>Micromonosporales</taxon>
        <taxon>Micromonosporaceae</taxon>
        <taxon>Dactylosporangium</taxon>
    </lineage>
</organism>
<gene>
    <name evidence="2" type="ORF">Dfulv_16365</name>
</gene>
<dbReference type="SUPFAM" id="SSF53067">
    <property type="entry name" value="Actin-like ATPase domain"/>
    <property type="match status" value="1"/>
</dbReference>
<evidence type="ECO:0000313" key="3">
    <source>
        <dbReference type="Proteomes" id="UP001059617"/>
    </source>
</evidence>
<dbReference type="Pfam" id="PF00480">
    <property type="entry name" value="ROK"/>
    <property type="match status" value="1"/>
</dbReference>
<evidence type="ECO:0000313" key="2">
    <source>
        <dbReference type="EMBL" id="UWP85722.1"/>
    </source>
</evidence>
<sequence length="401" mass="42328">MAKKASVRDVRRRNRALILRHVWLNGPTSRSEVGAATGLSAATVTNLMNELLAEGTVREEGFLDSEGGRRRAIVRIAHDAGLVIGADVGETQIGVDVFDLGLNRLATRVYPFKGRRIEVGEASTAITDQVVSMLAELGVDSRRVVGLGLGVPGIVEEDRQLVHAEVVGWHGVDFAGFGDHLGIPAYIDNGAKSTTQAEAWYGAARDADHAVMVLIGEGAGAGIITDGRLYRGSSSSAGEWGHTKISLDGPHCRCGRAGCVETFVGASAVLNQWRGPDESWLGRETEGVEAILTTWRDGDPAAQRAIDGLVRHLGLALSNLVNLYNPEKIIVGGWFGDRIAAELLGDLQAAVRAFALDQPGSEVVLVRSQLGPEAAALGAATLPISQLIESGAGVERLTLTA</sequence>
<evidence type="ECO:0000256" key="1">
    <source>
        <dbReference type="ARBA" id="ARBA00006479"/>
    </source>
</evidence>